<keyword evidence="11" id="KW-1185">Reference proteome</keyword>
<evidence type="ECO:0000313" key="11">
    <source>
        <dbReference type="Proteomes" id="UP000626092"/>
    </source>
</evidence>
<organism evidence="10 11">
    <name type="scientific">Rhododendron simsii</name>
    <name type="common">Sims's rhododendron</name>
    <dbReference type="NCBI Taxonomy" id="118357"/>
    <lineage>
        <taxon>Eukaryota</taxon>
        <taxon>Viridiplantae</taxon>
        <taxon>Streptophyta</taxon>
        <taxon>Embryophyta</taxon>
        <taxon>Tracheophyta</taxon>
        <taxon>Spermatophyta</taxon>
        <taxon>Magnoliopsida</taxon>
        <taxon>eudicotyledons</taxon>
        <taxon>Gunneridae</taxon>
        <taxon>Pentapetalae</taxon>
        <taxon>asterids</taxon>
        <taxon>Ericales</taxon>
        <taxon>Ericaceae</taxon>
        <taxon>Ericoideae</taxon>
        <taxon>Rhodoreae</taxon>
        <taxon>Rhododendron</taxon>
    </lineage>
</organism>
<keyword evidence="5 9" id="KW-1133">Transmembrane helix</keyword>
<evidence type="ECO:0008006" key="12">
    <source>
        <dbReference type="Google" id="ProtNLM"/>
    </source>
</evidence>
<feature type="transmembrane region" description="Helical" evidence="9">
    <location>
        <begin position="112"/>
        <end position="133"/>
    </location>
</feature>
<comment type="caution">
    <text evidence="10">The sequence shown here is derived from an EMBL/GenBank/DDBJ whole genome shotgun (WGS) entry which is preliminary data.</text>
</comment>
<dbReference type="EMBL" id="WJXA01000001">
    <property type="protein sequence ID" value="KAF7154563.1"/>
    <property type="molecule type" value="Genomic_DNA"/>
</dbReference>
<sequence length="276" mass="31776">MGKKHGYHKSHPRDGSRPTILMLATGEVLAGEEQVEEQRKKLKLDETERAKRDWVISVKKKGVTCERQLFHSVAKVDYFTLRHGFIAAHLSTNNTFNFQKYIRRLLEDDFKVVVGVSPTMWFLVVLFLLVDVYGWHVYLWVSFLPLINAFELALFIFVTILIQLALFNLFSLYFPIGDHGNAFQERSARRPNCPRDKAMARGGEGQEEERTSRFKINMARLEDSVWSSTNSRTNSPESSSHYRTPTLVEFASHPLTRDDGEIVAKEQSSAELSFCR</sequence>
<dbReference type="GO" id="GO:0006952">
    <property type="term" value="P:defense response"/>
    <property type="evidence" value="ECO:0007669"/>
    <property type="project" value="UniProtKB-KW"/>
</dbReference>
<evidence type="ECO:0000256" key="7">
    <source>
        <dbReference type="ARBA" id="ARBA00023265"/>
    </source>
</evidence>
<name>A0A834HJN6_RHOSS</name>
<evidence type="ECO:0000256" key="9">
    <source>
        <dbReference type="SAM" id="Phobius"/>
    </source>
</evidence>
<keyword evidence="7" id="KW-0568">Pathogenesis-related protein</keyword>
<protein>
    <recommendedName>
        <fullName evidence="12">MLO-like protein</fullName>
    </recommendedName>
</protein>
<reference evidence="10" key="1">
    <citation type="submission" date="2019-11" db="EMBL/GenBank/DDBJ databases">
        <authorList>
            <person name="Liu Y."/>
            <person name="Hou J."/>
            <person name="Li T.-Q."/>
            <person name="Guan C.-H."/>
            <person name="Wu X."/>
            <person name="Wu H.-Z."/>
            <person name="Ling F."/>
            <person name="Zhang R."/>
            <person name="Shi X.-G."/>
            <person name="Ren J.-P."/>
            <person name="Chen E.-F."/>
            <person name="Sun J.-M."/>
        </authorList>
    </citation>
    <scope>NUCLEOTIDE SEQUENCE</scope>
    <source>
        <strain evidence="10">Adult_tree_wgs_1</strain>
        <tissue evidence="10">Leaves</tissue>
    </source>
</reference>
<feature type="region of interest" description="Disordered" evidence="8">
    <location>
        <begin position="185"/>
        <end position="211"/>
    </location>
</feature>
<proteinExistence type="inferred from homology"/>
<keyword evidence="6 9" id="KW-0472">Membrane</keyword>
<evidence type="ECO:0000313" key="10">
    <source>
        <dbReference type="EMBL" id="KAF7154563.1"/>
    </source>
</evidence>
<evidence type="ECO:0000256" key="6">
    <source>
        <dbReference type="ARBA" id="ARBA00023136"/>
    </source>
</evidence>
<dbReference type="GO" id="GO:0016020">
    <property type="term" value="C:membrane"/>
    <property type="evidence" value="ECO:0007669"/>
    <property type="project" value="UniProtKB-SubCell"/>
</dbReference>
<evidence type="ECO:0000256" key="1">
    <source>
        <dbReference type="ARBA" id="ARBA00004141"/>
    </source>
</evidence>
<dbReference type="InterPro" id="IPR004326">
    <property type="entry name" value="Mlo"/>
</dbReference>
<comment type="similarity">
    <text evidence="2">Belongs to the MLO family.</text>
</comment>
<dbReference type="Pfam" id="PF03094">
    <property type="entry name" value="Mlo"/>
    <property type="match status" value="1"/>
</dbReference>
<dbReference type="PANTHER" id="PTHR31942">
    <property type="entry name" value="MLO-LIKE PROTEIN 1"/>
    <property type="match status" value="1"/>
</dbReference>
<evidence type="ECO:0000256" key="8">
    <source>
        <dbReference type="SAM" id="MobiDB-lite"/>
    </source>
</evidence>
<evidence type="ECO:0000256" key="5">
    <source>
        <dbReference type="ARBA" id="ARBA00022989"/>
    </source>
</evidence>
<comment type="subcellular location">
    <subcellularLocation>
        <location evidence="1">Membrane</location>
        <topology evidence="1">Multi-pass membrane protein</topology>
    </subcellularLocation>
</comment>
<gene>
    <name evidence="10" type="ORF">RHSIM_Rhsim01G0218500</name>
</gene>
<dbReference type="OrthoDB" id="1480572at2759"/>
<keyword evidence="3 9" id="KW-0812">Transmembrane</keyword>
<feature type="transmembrane region" description="Helical" evidence="9">
    <location>
        <begin position="153"/>
        <end position="176"/>
    </location>
</feature>
<evidence type="ECO:0000256" key="4">
    <source>
        <dbReference type="ARBA" id="ARBA00022821"/>
    </source>
</evidence>
<dbReference type="Proteomes" id="UP000626092">
    <property type="component" value="Unassembled WGS sequence"/>
</dbReference>
<dbReference type="PANTHER" id="PTHR31942:SF89">
    <property type="entry name" value="MLO-LIKE PROTEIN 3"/>
    <property type="match status" value="1"/>
</dbReference>
<dbReference type="AlphaFoldDB" id="A0A834HJN6"/>
<evidence type="ECO:0000256" key="2">
    <source>
        <dbReference type="ARBA" id="ARBA00006574"/>
    </source>
</evidence>
<keyword evidence="4" id="KW-0611">Plant defense</keyword>
<accession>A0A834HJN6</accession>
<evidence type="ECO:0000256" key="3">
    <source>
        <dbReference type="ARBA" id="ARBA00022692"/>
    </source>
</evidence>